<evidence type="ECO:0000313" key="1">
    <source>
        <dbReference type="EMBL" id="RVX00585.1"/>
    </source>
</evidence>
<name>A0A438IVU7_VITVI</name>
<dbReference type="PANTHER" id="PTHR33116">
    <property type="entry name" value="REVERSE TRANSCRIPTASE ZINC-BINDING DOMAIN-CONTAINING PROTEIN-RELATED-RELATED"/>
    <property type="match status" value="1"/>
</dbReference>
<dbReference type="Proteomes" id="UP000288805">
    <property type="component" value="Unassembled WGS sequence"/>
</dbReference>
<proteinExistence type="predicted"/>
<dbReference type="AlphaFoldDB" id="A0A438IVU7"/>
<sequence length="244" mass="28665">MQRDFLWPRVGEGKKDHLIRWEVVSRPKKLRGLGFGKTSMRNIALLRKWLWRFPRERSSLWHKVIASIYGTHPNEWDANMVVGWSHRCPWKSIAQVFQFLWSSKVPSEFKALAWLVAYGSGESIDHLFLHCPVTIGLWHKLFNLARLVWVPPRSFEDMLVITFKGLGNSLRGKTLWQIACLTLIWLVWQEINNRIFEDKGRTEEMLWDLIRFYSSLWASCIEAFRGVPLSVLQLNWIAVCASKV</sequence>
<dbReference type="EMBL" id="QGNW01000081">
    <property type="protein sequence ID" value="RVX00585.1"/>
    <property type="molecule type" value="Genomic_DNA"/>
</dbReference>
<dbReference type="PANTHER" id="PTHR33116:SF78">
    <property type="entry name" value="OS12G0587133 PROTEIN"/>
    <property type="match status" value="1"/>
</dbReference>
<protein>
    <submittedName>
        <fullName evidence="1">Uncharacterized protein</fullName>
    </submittedName>
</protein>
<comment type="caution">
    <text evidence="1">The sequence shown here is derived from an EMBL/GenBank/DDBJ whole genome shotgun (WGS) entry which is preliminary data.</text>
</comment>
<reference evidence="1 2" key="1">
    <citation type="journal article" date="2018" name="PLoS Genet.">
        <title>Population sequencing reveals clonal diversity and ancestral inbreeding in the grapevine cultivar Chardonnay.</title>
        <authorList>
            <person name="Roach M.J."/>
            <person name="Johnson D.L."/>
            <person name="Bohlmann J."/>
            <person name="van Vuuren H.J."/>
            <person name="Jones S.J."/>
            <person name="Pretorius I.S."/>
            <person name="Schmidt S.A."/>
            <person name="Borneman A.R."/>
        </authorList>
    </citation>
    <scope>NUCLEOTIDE SEQUENCE [LARGE SCALE GENOMIC DNA]</scope>
    <source>
        <strain evidence="2">cv. Chardonnay</strain>
        <tissue evidence="1">Leaf</tissue>
    </source>
</reference>
<evidence type="ECO:0000313" key="2">
    <source>
        <dbReference type="Proteomes" id="UP000288805"/>
    </source>
</evidence>
<gene>
    <name evidence="1" type="ORF">CK203_036930</name>
</gene>
<accession>A0A438IVU7</accession>
<organism evidence="1 2">
    <name type="scientific">Vitis vinifera</name>
    <name type="common">Grape</name>
    <dbReference type="NCBI Taxonomy" id="29760"/>
    <lineage>
        <taxon>Eukaryota</taxon>
        <taxon>Viridiplantae</taxon>
        <taxon>Streptophyta</taxon>
        <taxon>Embryophyta</taxon>
        <taxon>Tracheophyta</taxon>
        <taxon>Spermatophyta</taxon>
        <taxon>Magnoliopsida</taxon>
        <taxon>eudicotyledons</taxon>
        <taxon>Gunneridae</taxon>
        <taxon>Pentapetalae</taxon>
        <taxon>rosids</taxon>
        <taxon>Vitales</taxon>
        <taxon>Vitaceae</taxon>
        <taxon>Viteae</taxon>
        <taxon>Vitis</taxon>
    </lineage>
</organism>